<dbReference type="AlphaFoldDB" id="A0A6J2WG66"/>
<reference evidence="9" key="1">
    <citation type="submission" date="2025-08" db="UniProtKB">
        <authorList>
            <consortium name="RefSeq"/>
        </authorList>
    </citation>
    <scope>IDENTIFICATION</scope>
</reference>
<dbReference type="CTD" id="2595"/>
<dbReference type="GO" id="GO:0005975">
    <property type="term" value="P:carbohydrate metabolic process"/>
    <property type="evidence" value="ECO:0007669"/>
    <property type="project" value="InterPro"/>
</dbReference>
<dbReference type="SUPFAM" id="SSF51011">
    <property type="entry name" value="Glycosyl hydrolase domain"/>
    <property type="match status" value="1"/>
</dbReference>
<evidence type="ECO:0000313" key="9">
    <source>
        <dbReference type="RefSeq" id="XP_030643249.1"/>
    </source>
</evidence>
<keyword evidence="3 4" id="KW-0326">Glycosidase</keyword>
<keyword evidence="8" id="KW-1185">Reference proteome</keyword>
<evidence type="ECO:0000256" key="2">
    <source>
        <dbReference type="ARBA" id="ARBA00022801"/>
    </source>
</evidence>
<evidence type="ECO:0000313" key="8">
    <source>
        <dbReference type="Proteomes" id="UP000504632"/>
    </source>
</evidence>
<dbReference type="GO" id="GO:0030246">
    <property type="term" value="F:carbohydrate binding"/>
    <property type="evidence" value="ECO:0007669"/>
    <property type="project" value="InterPro"/>
</dbReference>
<dbReference type="FunFam" id="3.20.20.80:FF:000039">
    <property type="entry name" value="Glucosidase, alpha neutral C"/>
    <property type="match status" value="1"/>
</dbReference>
<evidence type="ECO:0000256" key="3">
    <source>
        <dbReference type="ARBA" id="ARBA00023295"/>
    </source>
</evidence>
<dbReference type="InterPro" id="IPR000322">
    <property type="entry name" value="Glyco_hydro_31_TIM"/>
</dbReference>
<organism evidence="8 9">
    <name type="scientific">Chanos chanos</name>
    <name type="common">Milkfish</name>
    <name type="synonym">Mugil chanos</name>
    <dbReference type="NCBI Taxonomy" id="29144"/>
    <lineage>
        <taxon>Eukaryota</taxon>
        <taxon>Metazoa</taxon>
        <taxon>Chordata</taxon>
        <taxon>Craniata</taxon>
        <taxon>Vertebrata</taxon>
        <taxon>Euteleostomi</taxon>
        <taxon>Actinopterygii</taxon>
        <taxon>Neopterygii</taxon>
        <taxon>Teleostei</taxon>
        <taxon>Ostariophysi</taxon>
        <taxon>Gonorynchiformes</taxon>
        <taxon>Chanidae</taxon>
        <taxon>Chanos</taxon>
    </lineage>
</organism>
<gene>
    <name evidence="9" type="primary">ganc</name>
</gene>
<dbReference type="InterPro" id="IPR030458">
    <property type="entry name" value="Glyco_hydro_31_AS"/>
</dbReference>
<dbReference type="Gene3D" id="2.60.40.1760">
    <property type="entry name" value="glycosyl hydrolase (family 31)"/>
    <property type="match status" value="1"/>
</dbReference>
<evidence type="ECO:0000259" key="6">
    <source>
        <dbReference type="Pfam" id="PF13802"/>
    </source>
</evidence>
<evidence type="ECO:0000256" key="4">
    <source>
        <dbReference type="RuleBase" id="RU361185"/>
    </source>
</evidence>
<name>A0A6J2WG66_CHACN</name>
<dbReference type="FunFam" id="2.60.40.1180:FF:000023">
    <property type="entry name" value="neutral alpha-glucosidase AB isoform X2"/>
    <property type="match status" value="1"/>
</dbReference>
<dbReference type="InterPro" id="IPR013780">
    <property type="entry name" value="Glyco_hydro_b"/>
</dbReference>
<dbReference type="Gene3D" id="3.20.20.80">
    <property type="entry name" value="Glycosidases"/>
    <property type="match status" value="1"/>
</dbReference>
<feature type="domain" description="Glycosyl hydrolase family 31 C-terminal" evidence="7">
    <location>
        <begin position="660"/>
        <end position="748"/>
    </location>
</feature>
<dbReference type="OrthoDB" id="3237269at2759"/>
<dbReference type="InterPro" id="IPR048395">
    <property type="entry name" value="Glyco_hydro_31_C"/>
</dbReference>
<dbReference type="InParanoid" id="A0A6J2WG66"/>
<comment type="similarity">
    <text evidence="1 4">Belongs to the glycosyl hydrolase 31 family.</text>
</comment>
<sequence length="883" mass="100083">MDSDRKMCTVLDGEEGKKYSELPRFYRQQKDGPSSQYCASLESLVLTEKGAGIELSEPHSQVRLLLQVQAIQNKTVRVSVNELQPLKARYKVEDVLDGEPICEQLRVQRKSKDFVILTWGLGQHQVQVFSSPFRLDVICEDEVTVTLNPRGRLHFEGLPRSSSGLYQHKGSLKKRIRQQNIPTSGSSSVGLDLRLHGYSDVYGLPEHADSFRLKDTSDTTPYRLYNLDVYAYPINSRRGLYGSVPLLLAHKLNRTVGVFWLNASETLVDLQFSPKSKEVNSAGDGTPEADVNWVSESGVIDCFILLGPTPAKAFCQYAELTGYQALPSLFSLGYHQCRWNYNDEADVKEVDAGFDKHNIPYDVIWLDIEHTKGKRYFTWDPKCFPNPVDMQEHLQRKNRKLVVISDPHIKVDPDWPFFCEARDSGYFIKNNKHDLYKGSCWPGSSCYLDFSYSQTRSWYARCFALDKYEGSTESLFVWIDMNEPSDFSGPEKTLPKDTVHHEGWEHRDLHNLYGFYQHMATAAGLVTRSGGLERPFVLSRSFFAGSQRFGAIWTGDNVATWEYLKISISMLLSLSVSGIHFCGADVGGFVQDPKPELLVRWYQAGALQPFFRGHSSRTSKRREPWLFGEDVTSAVRSVIQQRYCLLPYWYTLFYQAHTSGQPPMRPLWVEFPLEKSIFRVENSYMIGSALLVAPVTDPGVKEVTVLLPGPDELWYDVCTSEVYKGGRSLSVPVTLDTVPMFQRGGTVVFRRAGCGSSTADLQQYPFILTVALDNKGSAEGLLYLDDGHSFSYRDQKQFSLFNYTMRAGCLVSSCSDEQGIFVSAEKVDTVIILGVNMKPSNVTVLKSGGQEDTCGYQYDEMKKRLTIHDLNLEVHTDWEIKIE</sequence>
<feature type="domain" description="Glycoside hydrolase family 31 N-terminal" evidence="6">
    <location>
        <begin position="66"/>
        <end position="269"/>
    </location>
</feature>
<dbReference type="GO" id="GO:0004558">
    <property type="term" value="F:alpha-1,4-glucosidase activity"/>
    <property type="evidence" value="ECO:0007669"/>
    <property type="project" value="TreeGrafter"/>
</dbReference>
<evidence type="ECO:0000259" key="5">
    <source>
        <dbReference type="Pfam" id="PF01055"/>
    </source>
</evidence>
<dbReference type="InterPro" id="IPR025887">
    <property type="entry name" value="Glyco_hydro_31_N_dom"/>
</dbReference>
<protein>
    <submittedName>
        <fullName evidence="9">Neutral alpha-glucosidase C</fullName>
    </submittedName>
</protein>
<dbReference type="Proteomes" id="UP000504632">
    <property type="component" value="Chromosome 10"/>
</dbReference>
<dbReference type="Pfam" id="PF01055">
    <property type="entry name" value="Glyco_hydro_31_2nd"/>
    <property type="match status" value="1"/>
</dbReference>
<dbReference type="Gene3D" id="2.60.40.1180">
    <property type="entry name" value="Golgi alpha-mannosidase II"/>
    <property type="match status" value="2"/>
</dbReference>
<dbReference type="SUPFAM" id="SSF51445">
    <property type="entry name" value="(Trans)glycosidases"/>
    <property type="match status" value="1"/>
</dbReference>
<dbReference type="CDD" id="cd14752">
    <property type="entry name" value="GH31_N"/>
    <property type="match status" value="1"/>
</dbReference>
<accession>A0A6J2WG66</accession>
<proteinExistence type="inferred from homology"/>
<evidence type="ECO:0000259" key="7">
    <source>
        <dbReference type="Pfam" id="PF21365"/>
    </source>
</evidence>
<dbReference type="PANTHER" id="PTHR22762:SF60">
    <property type="entry name" value="NEUTRAL ALPHA-GLUCOSIDASE C"/>
    <property type="match status" value="1"/>
</dbReference>
<dbReference type="Pfam" id="PF13802">
    <property type="entry name" value="Gal_mutarotas_2"/>
    <property type="match status" value="1"/>
</dbReference>
<dbReference type="CDD" id="cd06603">
    <property type="entry name" value="GH31_GANC_GANAB_alpha"/>
    <property type="match status" value="1"/>
</dbReference>
<evidence type="ECO:0000256" key="1">
    <source>
        <dbReference type="ARBA" id="ARBA00007806"/>
    </source>
</evidence>
<dbReference type="RefSeq" id="XP_030643249.1">
    <property type="nucleotide sequence ID" value="XM_030787389.1"/>
</dbReference>
<dbReference type="InterPro" id="IPR011013">
    <property type="entry name" value="Gal_mutarotase_sf_dom"/>
</dbReference>
<dbReference type="InterPro" id="IPR017853">
    <property type="entry name" value="GH"/>
</dbReference>
<dbReference type="SUPFAM" id="SSF74650">
    <property type="entry name" value="Galactose mutarotase-like"/>
    <property type="match status" value="1"/>
</dbReference>
<dbReference type="GO" id="GO:0006491">
    <property type="term" value="P:N-glycan processing"/>
    <property type="evidence" value="ECO:0007669"/>
    <property type="project" value="TreeGrafter"/>
</dbReference>
<keyword evidence="2 4" id="KW-0378">Hydrolase</keyword>
<feature type="domain" description="Glycoside hydrolase family 31 TIM barrel" evidence="5">
    <location>
        <begin position="325"/>
        <end position="652"/>
    </location>
</feature>
<dbReference type="FunFam" id="3.20.20.80:FF:000046">
    <property type="entry name" value="Glucosidase alpha, neutral C"/>
    <property type="match status" value="1"/>
</dbReference>
<dbReference type="Pfam" id="PF21365">
    <property type="entry name" value="Glyco_hydro_31_3rd"/>
    <property type="match status" value="1"/>
</dbReference>
<dbReference type="PANTHER" id="PTHR22762">
    <property type="entry name" value="ALPHA-GLUCOSIDASE"/>
    <property type="match status" value="1"/>
</dbReference>
<dbReference type="GeneID" id="115823339"/>
<dbReference type="PROSITE" id="PS00129">
    <property type="entry name" value="GLYCOSYL_HYDROL_F31_1"/>
    <property type="match status" value="1"/>
</dbReference>